<accession>A0A414M1T4</accession>
<protein>
    <submittedName>
        <fullName evidence="1">Uncharacterized protein</fullName>
    </submittedName>
</protein>
<dbReference type="AlphaFoldDB" id="A0A414M1T4"/>
<proteinExistence type="predicted"/>
<reference evidence="1 2" key="1">
    <citation type="submission" date="2018-08" db="EMBL/GenBank/DDBJ databases">
        <title>A genome reference for cultivated species of the human gut microbiota.</title>
        <authorList>
            <person name="Zou Y."/>
            <person name="Xue W."/>
            <person name="Luo G."/>
        </authorList>
    </citation>
    <scope>NUCLEOTIDE SEQUENCE [LARGE SCALE GENOMIC DNA]</scope>
    <source>
        <strain evidence="1 2">AM26-2LB</strain>
    </source>
</reference>
<sequence>MDEILEKVNEKFKGDFTDADRVMLGALHDKLAKDEKLANSARTTDPLIFMQTIFPNAFGTSAMDSYMESQESYQFLFEDKAKYDAIMNALAGVIYREMREPVKK</sequence>
<evidence type="ECO:0000313" key="1">
    <source>
        <dbReference type="EMBL" id="RHF02080.1"/>
    </source>
</evidence>
<dbReference type="RefSeq" id="WP_118141599.1">
    <property type="nucleotide sequence ID" value="NZ_QSKY01000018.1"/>
</dbReference>
<dbReference type="EMBL" id="QSKY01000018">
    <property type="protein sequence ID" value="RHF02080.1"/>
    <property type="molecule type" value="Genomic_DNA"/>
</dbReference>
<organism evidence="1 2">
    <name type="scientific">Agathobacter rectalis</name>
    <dbReference type="NCBI Taxonomy" id="39491"/>
    <lineage>
        <taxon>Bacteria</taxon>
        <taxon>Bacillati</taxon>
        <taxon>Bacillota</taxon>
        <taxon>Clostridia</taxon>
        <taxon>Lachnospirales</taxon>
        <taxon>Lachnospiraceae</taxon>
        <taxon>Agathobacter</taxon>
    </lineage>
</organism>
<comment type="caution">
    <text evidence="1">The sequence shown here is derived from an EMBL/GenBank/DDBJ whole genome shotgun (WGS) entry which is preliminary data.</text>
</comment>
<gene>
    <name evidence="1" type="ORF">DW703_11635</name>
</gene>
<dbReference type="Proteomes" id="UP000283501">
    <property type="component" value="Unassembled WGS sequence"/>
</dbReference>
<evidence type="ECO:0000313" key="2">
    <source>
        <dbReference type="Proteomes" id="UP000283501"/>
    </source>
</evidence>
<name>A0A414M1T4_9FIRM</name>